<dbReference type="Proteomes" id="UP000189632">
    <property type="component" value="Chromosome"/>
</dbReference>
<dbReference type="EMBL" id="CP015625">
    <property type="protein sequence ID" value="AQT48056.1"/>
    <property type="molecule type" value="Genomic_DNA"/>
</dbReference>
<proteinExistence type="predicted"/>
<accession>A0A1U9MJM3</accession>
<dbReference type="KEGG" id="bapi:BBC0122_019630"/>
<evidence type="ECO:0000313" key="1">
    <source>
        <dbReference type="EMBL" id="AQT48056.1"/>
    </source>
</evidence>
<keyword evidence="2" id="KW-1185">Reference proteome</keyword>
<dbReference type="AlphaFoldDB" id="A0A1U9MJM3"/>
<organism evidence="1 2">
    <name type="scientific">Bartonella choladocola</name>
    <dbReference type="NCBI Taxonomy" id="2750995"/>
    <lineage>
        <taxon>Bacteria</taxon>
        <taxon>Pseudomonadati</taxon>
        <taxon>Pseudomonadota</taxon>
        <taxon>Alphaproteobacteria</taxon>
        <taxon>Hyphomicrobiales</taxon>
        <taxon>Bartonellaceae</taxon>
        <taxon>Bartonella</taxon>
    </lineage>
</organism>
<protein>
    <submittedName>
        <fullName evidence="1">Uncharacterized protein</fullName>
    </submittedName>
</protein>
<gene>
    <name evidence="1" type="ORF">BBC0122_019630</name>
</gene>
<reference evidence="1 2" key="1">
    <citation type="submission" date="2016-11" db="EMBL/GenBank/DDBJ databases">
        <title>Comparative genomics of Bartonella apis.</title>
        <authorList>
            <person name="Engel P."/>
        </authorList>
    </citation>
    <scope>NUCLEOTIDE SEQUENCE [LARGE SCALE GENOMIC DNA]</scope>
    <source>
        <strain evidence="1 2">BBC0122</strain>
    </source>
</reference>
<name>A0A1U9MJM3_9HYPH</name>
<evidence type="ECO:0000313" key="2">
    <source>
        <dbReference type="Proteomes" id="UP000189632"/>
    </source>
</evidence>
<sequence>MKTIIMLGITGKTNLFQKKGEEATMDSKLQRAIE</sequence>